<evidence type="ECO:0000256" key="6">
    <source>
        <dbReference type="ARBA" id="ARBA00023136"/>
    </source>
</evidence>
<keyword evidence="9" id="KW-1185">Reference proteome</keyword>
<feature type="transmembrane region" description="Helical" evidence="7">
    <location>
        <begin position="137"/>
        <end position="164"/>
    </location>
</feature>
<feature type="transmembrane region" description="Helical" evidence="7">
    <location>
        <begin position="179"/>
        <end position="204"/>
    </location>
</feature>
<keyword evidence="3" id="KW-1003">Cell membrane</keyword>
<dbReference type="RefSeq" id="WP_093472445.1">
    <property type="nucleotide sequence ID" value="NZ_FOUI01000002.1"/>
</dbReference>
<dbReference type="Proteomes" id="UP000243629">
    <property type="component" value="Unassembled WGS sequence"/>
</dbReference>
<keyword evidence="4 7" id="KW-0812">Transmembrane</keyword>
<dbReference type="GO" id="GO:0000041">
    <property type="term" value="P:transition metal ion transport"/>
    <property type="evidence" value="ECO:0007669"/>
    <property type="project" value="InterPro"/>
</dbReference>
<accession>A0A1I4P4L3</accession>
<evidence type="ECO:0000256" key="5">
    <source>
        <dbReference type="ARBA" id="ARBA00022989"/>
    </source>
</evidence>
<feature type="transmembrane region" description="Helical" evidence="7">
    <location>
        <begin position="70"/>
        <end position="98"/>
    </location>
</feature>
<name>A0A1I4P4L3_9GAMM</name>
<gene>
    <name evidence="8" type="ORF">SAMN05216217_102116</name>
</gene>
<dbReference type="EMBL" id="FOUI01000002">
    <property type="protein sequence ID" value="SFM22718.1"/>
    <property type="molecule type" value="Genomic_DNA"/>
</dbReference>
<organism evidence="8 9">
    <name type="scientific">Halopseudomonas yangmingensis</name>
    <dbReference type="NCBI Taxonomy" id="1720063"/>
    <lineage>
        <taxon>Bacteria</taxon>
        <taxon>Pseudomonadati</taxon>
        <taxon>Pseudomonadota</taxon>
        <taxon>Gammaproteobacteria</taxon>
        <taxon>Pseudomonadales</taxon>
        <taxon>Pseudomonadaceae</taxon>
        <taxon>Halopseudomonas</taxon>
    </lineage>
</organism>
<evidence type="ECO:0000313" key="8">
    <source>
        <dbReference type="EMBL" id="SFM22718.1"/>
    </source>
</evidence>
<evidence type="ECO:0000256" key="1">
    <source>
        <dbReference type="ARBA" id="ARBA00004651"/>
    </source>
</evidence>
<feature type="transmembrane region" description="Helical" evidence="7">
    <location>
        <begin position="104"/>
        <end position="125"/>
    </location>
</feature>
<dbReference type="InterPro" id="IPR002751">
    <property type="entry name" value="CbiM/NikMN"/>
</dbReference>
<dbReference type="AlphaFoldDB" id="A0A1I4P4L3"/>
<feature type="transmembrane region" description="Helical" evidence="7">
    <location>
        <begin position="40"/>
        <end position="58"/>
    </location>
</feature>
<comment type="subcellular location">
    <subcellularLocation>
        <location evidence="1">Cell membrane</location>
        <topology evidence="1">Multi-pass membrane protein</topology>
    </subcellularLocation>
</comment>
<keyword evidence="6 7" id="KW-0472">Membrane</keyword>
<dbReference type="Gene3D" id="1.10.1760.20">
    <property type="match status" value="1"/>
</dbReference>
<keyword evidence="5 7" id="KW-1133">Transmembrane helix</keyword>
<evidence type="ECO:0000256" key="4">
    <source>
        <dbReference type="ARBA" id="ARBA00022692"/>
    </source>
</evidence>
<evidence type="ECO:0000256" key="3">
    <source>
        <dbReference type="ARBA" id="ARBA00022475"/>
    </source>
</evidence>
<dbReference type="Pfam" id="PF01891">
    <property type="entry name" value="CbiM"/>
    <property type="match status" value="1"/>
</dbReference>
<evidence type="ECO:0000313" key="9">
    <source>
        <dbReference type="Proteomes" id="UP000243629"/>
    </source>
</evidence>
<protein>
    <submittedName>
        <fullName evidence="8">Uncharacterized membrane protein</fullName>
    </submittedName>
</protein>
<proteinExistence type="predicted"/>
<dbReference type="OrthoDB" id="5297929at2"/>
<keyword evidence="2" id="KW-0813">Transport</keyword>
<dbReference type="STRING" id="1720063.SAMN05216217_102116"/>
<feature type="transmembrane region" description="Helical" evidence="7">
    <location>
        <begin position="7"/>
        <end position="28"/>
    </location>
</feature>
<evidence type="ECO:0000256" key="2">
    <source>
        <dbReference type="ARBA" id="ARBA00022448"/>
    </source>
</evidence>
<reference evidence="9" key="1">
    <citation type="submission" date="2016-10" db="EMBL/GenBank/DDBJ databases">
        <authorList>
            <person name="Varghese N."/>
            <person name="Submissions S."/>
        </authorList>
    </citation>
    <scope>NUCLEOTIDE SEQUENCE [LARGE SCALE GENOMIC DNA]</scope>
    <source>
        <strain evidence="9">DSM 24213</strain>
    </source>
</reference>
<sequence>MLSALLFSPVVLSVAWLLYLSMLLLAVWRTPWLELLADSRRQHVLFGSAFMLVMLWLVRHQFDNGLTFHFLGVTAVALLLDWPLAILAAALAQAVLWLLGLDTLAGMGINGLLRIAVPVVVCMGIHHALERLQPRNLFLYIFISGFLAAGLAAAGCLLVGLLLLSGSGALEVLPSVIELVGYALLVMFPEAFINGTLITGLVVYCPHWVATFAADRYLQAPLDQDPADD</sequence>
<dbReference type="GO" id="GO:0005886">
    <property type="term" value="C:plasma membrane"/>
    <property type="evidence" value="ECO:0007669"/>
    <property type="project" value="UniProtKB-SubCell"/>
</dbReference>
<evidence type="ECO:0000256" key="7">
    <source>
        <dbReference type="SAM" id="Phobius"/>
    </source>
</evidence>